<dbReference type="PANTHER" id="PTHR36558">
    <property type="entry name" value="GLR1098 PROTEIN"/>
    <property type="match status" value="1"/>
</dbReference>
<dbReference type="InterPro" id="IPR011335">
    <property type="entry name" value="Restrct_endonuc-II-like"/>
</dbReference>
<sequence length="187" mass="21427">MSLPRQRLITIDEFFKLRESSDNLLEYIDGIVYMSPSPSTQHRRISGKLYAKLFNLLEETNCEVFSAPYDIQLHKDDIPDDKVVIPDISVICDKTGLQDNKYLGVPTLIIEIVSPSNQANDLVVKLNLYMKYGVKEYWIVNPLINTVQIYSLDENNMYELIDVAKNSGIVTSKILNKFTLNIETLFS</sequence>
<name>A0A017RRW4_9CLOT</name>
<accession>A0A017RRW4</accession>
<protein>
    <recommendedName>
        <fullName evidence="1">Putative restriction endonuclease domain-containing protein</fullName>
    </recommendedName>
</protein>
<dbReference type="OrthoDB" id="9808428at2"/>
<dbReference type="CDD" id="cd06260">
    <property type="entry name" value="DUF820-like"/>
    <property type="match status" value="1"/>
</dbReference>
<proteinExistence type="predicted"/>
<dbReference type="SUPFAM" id="SSF52980">
    <property type="entry name" value="Restriction endonuclease-like"/>
    <property type="match status" value="1"/>
</dbReference>
<dbReference type="AlphaFoldDB" id="A0A017RRW4"/>
<dbReference type="Pfam" id="PF05685">
    <property type="entry name" value="Uma2"/>
    <property type="match status" value="1"/>
</dbReference>
<dbReference type="InterPro" id="IPR012296">
    <property type="entry name" value="Nuclease_put_TT1808"/>
</dbReference>
<dbReference type="RefSeq" id="WP_035381518.1">
    <property type="nucleotide sequence ID" value="NZ_AZQP01000060.1"/>
</dbReference>
<dbReference type="EMBL" id="AZQP01000060">
    <property type="protein sequence ID" value="EYE87387.1"/>
    <property type="molecule type" value="Genomic_DNA"/>
</dbReference>
<dbReference type="InterPro" id="IPR008538">
    <property type="entry name" value="Uma2"/>
</dbReference>
<keyword evidence="3" id="KW-1185">Reference proteome</keyword>
<comment type="caution">
    <text evidence="2">The sequence shown here is derived from an EMBL/GenBank/DDBJ whole genome shotgun (WGS) entry which is preliminary data.</text>
</comment>
<organism evidence="2 3">
    <name type="scientific">Fervidicella metallireducens AeB</name>
    <dbReference type="NCBI Taxonomy" id="1403537"/>
    <lineage>
        <taxon>Bacteria</taxon>
        <taxon>Bacillati</taxon>
        <taxon>Bacillota</taxon>
        <taxon>Clostridia</taxon>
        <taxon>Eubacteriales</taxon>
        <taxon>Clostridiaceae</taxon>
        <taxon>Fervidicella</taxon>
    </lineage>
</organism>
<evidence type="ECO:0000313" key="3">
    <source>
        <dbReference type="Proteomes" id="UP000019681"/>
    </source>
</evidence>
<dbReference type="Gene3D" id="3.90.1570.10">
    <property type="entry name" value="tt1808, chain A"/>
    <property type="match status" value="1"/>
</dbReference>
<evidence type="ECO:0000313" key="2">
    <source>
        <dbReference type="EMBL" id="EYE87387.1"/>
    </source>
</evidence>
<dbReference type="Proteomes" id="UP000019681">
    <property type="component" value="Unassembled WGS sequence"/>
</dbReference>
<dbReference type="STRING" id="1403537.Q428_13565"/>
<dbReference type="PANTHER" id="PTHR36558:SF1">
    <property type="entry name" value="RESTRICTION ENDONUCLEASE DOMAIN-CONTAINING PROTEIN-RELATED"/>
    <property type="match status" value="1"/>
</dbReference>
<gene>
    <name evidence="2" type="ORF">Q428_13565</name>
</gene>
<feature type="domain" description="Putative restriction endonuclease" evidence="1">
    <location>
        <begin position="12"/>
        <end position="182"/>
    </location>
</feature>
<reference evidence="2 3" key="1">
    <citation type="journal article" date="2014" name="Genome Announc.">
        <title>Draft Genome Sequence of Fervidicella metallireducens Strain AeBT, an Iron-Reducing Thermoanaerobe from the Great Artesian Basin.</title>
        <authorList>
            <person name="Patel B.K."/>
        </authorList>
    </citation>
    <scope>NUCLEOTIDE SEQUENCE [LARGE SCALE GENOMIC DNA]</scope>
    <source>
        <strain evidence="2 3">AeB</strain>
    </source>
</reference>
<evidence type="ECO:0000259" key="1">
    <source>
        <dbReference type="Pfam" id="PF05685"/>
    </source>
</evidence>